<dbReference type="EMBL" id="CAJVPY010006520">
    <property type="protein sequence ID" value="CAG8664296.1"/>
    <property type="molecule type" value="Genomic_DNA"/>
</dbReference>
<evidence type="ECO:0000313" key="3">
    <source>
        <dbReference type="Proteomes" id="UP000789405"/>
    </source>
</evidence>
<reference evidence="2" key="1">
    <citation type="submission" date="2021-06" db="EMBL/GenBank/DDBJ databases">
        <authorList>
            <person name="Kallberg Y."/>
            <person name="Tangrot J."/>
            <person name="Rosling A."/>
        </authorList>
    </citation>
    <scope>NUCLEOTIDE SEQUENCE</scope>
    <source>
        <strain evidence="2">MA453B</strain>
    </source>
</reference>
<accession>A0A9N9E803</accession>
<comment type="caution">
    <text evidence="2">The sequence shown here is derived from an EMBL/GenBank/DDBJ whole genome shotgun (WGS) entry which is preliminary data.</text>
</comment>
<feature type="signal peptide" evidence="1">
    <location>
        <begin position="1"/>
        <end position="16"/>
    </location>
</feature>
<dbReference type="Proteomes" id="UP000789405">
    <property type="component" value="Unassembled WGS sequence"/>
</dbReference>
<gene>
    <name evidence="2" type="ORF">DERYTH_LOCUS10880</name>
</gene>
<keyword evidence="1" id="KW-0732">Signal</keyword>
<evidence type="ECO:0000256" key="1">
    <source>
        <dbReference type="SAM" id="SignalP"/>
    </source>
</evidence>
<proteinExistence type="predicted"/>
<feature type="non-terminal residue" evidence="2">
    <location>
        <position position="1"/>
    </location>
</feature>
<dbReference type="AlphaFoldDB" id="A0A9N9E803"/>
<name>A0A9N9E803_9GLOM</name>
<evidence type="ECO:0000313" key="2">
    <source>
        <dbReference type="EMBL" id="CAG8664296.1"/>
    </source>
</evidence>
<protein>
    <submittedName>
        <fullName evidence="2">11678_t:CDS:1</fullName>
    </submittedName>
</protein>
<organism evidence="2 3">
    <name type="scientific">Dentiscutata erythropus</name>
    <dbReference type="NCBI Taxonomy" id="1348616"/>
    <lineage>
        <taxon>Eukaryota</taxon>
        <taxon>Fungi</taxon>
        <taxon>Fungi incertae sedis</taxon>
        <taxon>Mucoromycota</taxon>
        <taxon>Glomeromycotina</taxon>
        <taxon>Glomeromycetes</taxon>
        <taxon>Diversisporales</taxon>
        <taxon>Gigasporaceae</taxon>
        <taxon>Dentiscutata</taxon>
    </lineage>
</organism>
<sequence>QFLILAISICLSIVLELKIHSILDAATLRIMLLKVKSLNMKEFVRKILNVEPEVNIQLKVEEQY</sequence>
<keyword evidence="3" id="KW-1185">Reference proteome</keyword>
<feature type="chain" id="PRO_5040344051" evidence="1">
    <location>
        <begin position="17"/>
        <end position="64"/>
    </location>
</feature>